<dbReference type="PANTHER" id="PTHR21629:SF5">
    <property type="entry name" value="C6 DOMAIN-CONTAINING PROTEIN"/>
    <property type="match status" value="1"/>
</dbReference>
<gene>
    <name evidence="1" type="primary">WBGene00112784</name>
</gene>
<organism evidence="1 2">
    <name type="scientific">Pristionchus pacificus</name>
    <name type="common">Parasitic nematode worm</name>
    <dbReference type="NCBI Taxonomy" id="54126"/>
    <lineage>
        <taxon>Eukaryota</taxon>
        <taxon>Metazoa</taxon>
        <taxon>Ecdysozoa</taxon>
        <taxon>Nematoda</taxon>
        <taxon>Chromadorea</taxon>
        <taxon>Rhabditida</taxon>
        <taxon>Rhabditina</taxon>
        <taxon>Diplogasteromorpha</taxon>
        <taxon>Diplogasteroidea</taxon>
        <taxon>Neodiplogasteridae</taxon>
        <taxon>Pristionchus</taxon>
    </lineage>
</organism>
<evidence type="ECO:0000313" key="2">
    <source>
        <dbReference type="Proteomes" id="UP000005239"/>
    </source>
</evidence>
<dbReference type="Proteomes" id="UP000005239">
    <property type="component" value="Unassembled WGS sequence"/>
</dbReference>
<accession>A0A2A6C259</accession>
<reference evidence="2" key="1">
    <citation type="journal article" date="2008" name="Nat. Genet.">
        <title>The Pristionchus pacificus genome provides a unique perspective on nematode lifestyle and parasitism.</title>
        <authorList>
            <person name="Dieterich C."/>
            <person name="Clifton S.W."/>
            <person name="Schuster L.N."/>
            <person name="Chinwalla A."/>
            <person name="Delehaunty K."/>
            <person name="Dinkelacker I."/>
            <person name="Fulton L."/>
            <person name="Fulton R."/>
            <person name="Godfrey J."/>
            <person name="Minx P."/>
            <person name="Mitreva M."/>
            <person name="Roeseler W."/>
            <person name="Tian H."/>
            <person name="Witte H."/>
            <person name="Yang S.P."/>
            <person name="Wilson R.K."/>
            <person name="Sommer R.J."/>
        </authorList>
    </citation>
    <scope>NUCLEOTIDE SEQUENCE [LARGE SCALE GENOMIC DNA]</scope>
    <source>
        <strain evidence="2">PS312</strain>
    </source>
</reference>
<protein>
    <submittedName>
        <fullName evidence="1">C6 domain-containing protein</fullName>
    </submittedName>
</protein>
<sequence>MDWDEINENGKCAMRTFICMGRNANIELNGGDGVIDDQGTEIVIFTVTCNEDGTAWEGAGTEVTQIECSAAE</sequence>
<name>A0A2A6C259_PRIPA</name>
<reference evidence="1" key="2">
    <citation type="submission" date="2022-06" db="UniProtKB">
        <authorList>
            <consortium name="EnsemblMetazoa"/>
        </authorList>
    </citation>
    <scope>IDENTIFICATION</scope>
    <source>
        <strain evidence="1">PS312</strain>
    </source>
</reference>
<keyword evidence="2" id="KW-1185">Reference proteome</keyword>
<proteinExistence type="predicted"/>
<dbReference type="EnsemblMetazoa" id="PPA23230.1">
    <property type="protein sequence ID" value="PPA23230.1"/>
    <property type="gene ID" value="WBGene00112784"/>
</dbReference>
<evidence type="ECO:0000313" key="1">
    <source>
        <dbReference type="EnsemblMetazoa" id="PPA23230.1"/>
    </source>
</evidence>
<dbReference type="InterPro" id="IPR002601">
    <property type="entry name" value="C6_domain"/>
</dbReference>
<dbReference type="PANTHER" id="PTHR21629">
    <property type="entry name" value="C6 DOMAIN-CONTAINING PROTEIN"/>
    <property type="match status" value="1"/>
</dbReference>
<accession>A0A8R1UED3</accession>
<dbReference type="Pfam" id="PF01681">
    <property type="entry name" value="C6"/>
    <property type="match status" value="1"/>
</dbReference>
<dbReference type="AlphaFoldDB" id="A0A2A6C259"/>